<organism evidence="2 3">
    <name type="scientific">Polarella glacialis</name>
    <name type="common">Dinoflagellate</name>
    <dbReference type="NCBI Taxonomy" id="89957"/>
    <lineage>
        <taxon>Eukaryota</taxon>
        <taxon>Sar</taxon>
        <taxon>Alveolata</taxon>
        <taxon>Dinophyceae</taxon>
        <taxon>Suessiales</taxon>
        <taxon>Suessiaceae</taxon>
        <taxon>Polarella</taxon>
    </lineage>
</organism>
<reference evidence="2" key="1">
    <citation type="submission" date="2021-02" db="EMBL/GenBank/DDBJ databases">
        <authorList>
            <person name="Dougan E. K."/>
            <person name="Rhodes N."/>
            <person name="Thang M."/>
            <person name="Chan C."/>
        </authorList>
    </citation>
    <scope>NUCLEOTIDE SEQUENCE</scope>
</reference>
<evidence type="ECO:0000313" key="2">
    <source>
        <dbReference type="EMBL" id="CAE8589607.1"/>
    </source>
</evidence>
<proteinExistence type="predicted"/>
<feature type="region of interest" description="Disordered" evidence="1">
    <location>
        <begin position="185"/>
        <end position="241"/>
    </location>
</feature>
<feature type="compositionally biased region" description="Low complexity" evidence="1">
    <location>
        <begin position="115"/>
        <end position="132"/>
    </location>
</feature>
<dbReference type="EMBL" id="CAJNNV010003781">
    <property type="protein sequence ID" value="CAE8589607.1"/>
    <property type="molecule type" value="Genomic_DNA"/>
</dbReference>
<dbReference type="Proteomes" id="UP000654075">
    <property type="component" value="Unassembled WGS sequence"/>
</dbReference>
<name>A0A813DNZ3_POLGL</name>
<keyword evidence="3" id="KW-1185">Reference proteome</keyword>
<dbReference type="AlphaFoldDB" id="A0A813DNZ3"/>
<comment type="caution">
    <text evidence="2">The sequence shown here is derived from an EMBL/GenBank/DDBJ whole genome shotgun (WGS) entry which is preliminary data.</text>
</comment>
<accession>A0A813DNZ3</accession>
<protein>
    <submittedName>
        <fullName evidence="2">Uncharacterized protein</fullName>
    </submittedName>
</protein>
<evidence type="ECO:0000256" key="1">
    <source>
        <dbReference type="SAM" id="MobiDB-lite"/>
    </source>
</evidence>
<feature type="region of interest" description="Disordered" evidence="1">
    <location>
        <begin position="103"/>
        <end position="132"/>
    </location>
</feature>
<evidence type="ECO:0000313" key="3">
    <source>
        <dbReference type="Proteomes" id="UP000654075"/>
    </source>
</evidence>
<sequence>MQATIKIQSRRQARGLQCPSEFQGNSVEIPFYETSFDRQEYFIQRVSSIVSNMGRGDIKLMGIGIPALVQLRTEMMLASEKDLEATERQQDADIRLQKEMLKAKVKKDRDVPGQSGRVFSRGSSNSSHGSIGGFSDRISKMIPWRVNSGAAEGAKFLARKGSCVTSASPYAVPAPEEKGAGLTRVSPFCQESDFPEQMSGDSINPDTSLGEASIENTSESKQDGIFSSLLPGSVSRPAFES</sequence>
<gene>
    <name evidence="2" type="ORF">PGLA1383_LOCUS8359</name>
</gene>